<dbReference type="Gene3D" id="3.40.250.10">
    <property type="entry name" value="Rhodanese-like domain"/>
    <property type="match status" value="1"/>
</dbReference>
<dbReference type="InterPro" id="IPR000594">
    <property type="entry name" value="ThiF_NAD_FAD-bd"/>
</dbReference>
<keyword evidence="3" id="KW-1185">Reference proteome</keyword>
<dbReference type="SUPFAM" id="SSF69572">
    <property type="entry name" value="Activating enzymes of the ubiquitin-like proteins"/>
    <property type="match status" value="1"/>
</dbReference>
<accession>A0ABY8VNL1</accession>
<dbReference type="Gene3D" id="3.40.50.720">
    <property type="entry name" value="NAD(P)-binding Rossmann-like Domain"/>
    <property type="match status" value="1"/>
</dbReference>
<dbReference type="PROSITE" id="PS50206">
    <property type="entry name" value="RHODANESE_3"/>
    <property type="match status" value="1"/>
</dbReference>
<dbReference type="InterPro" id="IPR045886">
    <property type="entry name" value="ThiF/MoeB/HesA"/>
</dbReference>
<dbReference type="InterPro" id="IPR001763">
    <property type="entry name" value="Rhodanese-like_dom"/>
</dbReference>
<proteinExistence type="predicted"/>
<dbReference type="PANTHER" id="PTHR10953">
    <property type="entry name" value="UBIQUITIN-ACTIVATING ENZYME E1"/>
    <property type="match status" value="1"/>
</dbReference>
<reference evidence="2 3" key="1">
    <citation type="submission" date="2023-05" db="EMBL/GenBank/DDBJ databases">
        <title>Corynebacterium suedekumii sp. nov. and Corynebacterium breve sp. nov. isolated from raw cow's milk.</title>
        <authorList>
            <person name="Baer M.K."/>
            <person name="Mehl L."/>
            <person name="Hellmuth R."/>
            <person name="Marke G."/>
            <person name="Lipski A."/>
        </authorList>
    </citation>
    <scope>NUCLEOTIDE SEQUENCE [LARGE SCALE GENOMIC DNA]</scope>
    <source>
        <strain evidence="2 3">LM112</strain>
    </source>
</reference>
<dbReference type="SMART" id="SM00450">
    <property type="entry name" value="RHOD"/>
    <property type="match status" value="1"/>
</dbReference>
<evidence type="ECO:0000259" key="1">
    <source>
        <dbReference type="PROSITE" id="PS50206"/>
    </source>
</evidence>
<dbReference type="GO" id="GO:0016779">
    <property type="term" value="F:nucleotidyltransferase activity"/>
    <property type="evidence" value="ECO:0007669"/>
    <property type="project" value="UniProtKB-KW"/>
</dbReference>
<evidence type="ECO:0000313" key="3">
    <source>
        <dbReference type="Proteomes" id="UP001238805"/>
    </source>
</evidence>
<dbReference type="CDD" id="cd00757">
    <property type="entry name" value="ThiF_MoeB_HesA_family"/>
    <property type="match status" value="1"/>
</dbReference>
<sequence>MTGHSDLTPEHIARYRRQITLGGFGRPGQGKLLDSHVAVVGAGGLGSPALLYLAGAGVGHVTVIDDDVVDLSNLHRQVIHTTDRIGTPKAGSAREQMLALNPDIEVSVVAERLTWDTALDVLREADVVLDGTDNFDTRHIVSAACARLDIPHVWASILGFDAQLTVFHAGRGPVYDDLFPTPPAPGEVPSCAQAGVLGPVVGIVGSAMAMEAIKLLTGIGEPLLGTLGYFSSLTGRWEYIPVTGSADTVERLRTEDPPAQVTAAPMVVSVAEVTCIPDDAVLIDVREPDEYANFRIPGAVNRPLGEVLEGTDPPELTTDRPVVIYCAGGVRSARAVAALASRGITGPVSLAGGIDAWLDRQG</sequence>
<dbReference type="Pfam" id="PF00581">
    <property type="entry name" value="Rhodanese"/>
    <property type="match status" value="1"/>
</dbReference>
<dbReference type="CDD" id="cd00158">
    <property type="entry name" value="RHOD"/>
    <property type="match status" value="1"/>
</dbReference>
<dbReference type="EMBL" id="CP126970">
    <property type="protein sequence ID" value="WIM71113.1"/>
    <property type="molecule type" value="Genomic_DNA"/>
</dbReference>
<dbReference type="Pfam" id="PF00899">
    <property type="entry name" value="ThiF"/>
    <property type="match status" value="1"/>
</dbReference>
<dbReference type="Proteomes" id="UP001238805">
    <property type="component" value="Chromosome"/>
</dbReference>
<organism evidence="2 3">
    <name type="scientific">Corynebacterium suedekumii</name>
    <dbReference type="NCBI Taxonomy" id="3049801"/>
    <lineage>
        <taxon>Bacteria</taxon>
        <taxon>Bacillati</taxon>
        <taxon>Actinomycetota</taxon>
        <taxon>Actinomycetes</taxon>
        <taxon>Mycobacteriales</taxon>
        <taxon>Corynebacteriaceae</taxon>
        <taxon>Corynebacterium</taxon>
    </lineage>
</organism>
<keyword evidence="2" id="KW-0808">Transferase</keyword>
<dbReference type="RefSeq" id="WP_284875688.1">
    <property type="nucleotide sequence ID" value="NZ_CP126970.1"/>
</dbReference>
<dbReference type="InterPro" id="IPR035985">
    <property type="entry name" value="Ubiquitin-activating_enz"/>
</dbReference>
<dbReference type="InterPro" id="IPR036873">
    <property type="entry name" value="Rhodanese-like_dom_sf"/>
</dbReference>
<evidence type="ECO:0000313" key="2">
    <source>
        <dbReference type="EMBL" id="WIM71113.1"/>
    </source>
</evidence>
<keyword evidence="2" id="KW-0548">Nucleotidyltransferase</keyword>
<dbReference type="PANTHER" id="PTHR10953:SF102">
    <property type="entry name" value="ADENYLYLTRANSFERASE AND SULFURTRANSFERASE MOCS3"/>
    <property type="match status" value="1"/>
</dbReference>
<gene>
    <name evidence="2" type="ORF">QP029_04735</name>
</gene>
<protein>
    <submittedName>
        <fullName evidence="2">ThiF family adenylyltransferase</fullName>
    </submittedName>
</protein>
<feature type="domain" description="Rhodanese" evidence="1">
    <location>
        <begin position="276"/>
        <end position="362"/>
    </location>
</feature>
<name>A0ABY8VNL1_9CORY</name>